<dbReference type="AlphaFoldDB" id="A0AAW2R1I2"/>
<dbReference type="Gene3D" id="2.40.70.10">
    <property type="entry name" value="Acid Proteases"/>
    <property type="match status" value="1"/>
</dbReference>
<gene>
    <name evidence="1" type="ORF">Sradi_3307100</name>
</gene>
<accession>A0AAW2R1I2</accession>
<dbReference type="Pfam" id="PF13650">
    <property type="entry name" value="Asp_protease_2"/>
    <property type="match status" value="1"/>
</dbReference>
<sequence length="110" mass="12143">MPPWAWKTILTLTGSHSEEGAQPRNSQKKGLMFIDVKIHGKPIRAMVDIGATYNYLASVEVERLGLVVEKGAGRVKAINSTVQPIAGVANSITMTLRWVLLRARPTFLSW</sequence>
<dbReference type="InterPro" id="IPR021109">
    <property type="entry name" value="Peptidase_aspartic_dom_sf"/>
</dbReference>
<proteinExistence type="predicted"/>
<reference evidence="1" key="1">
    <citation type="submission" date="2020-06" db="EMBL/GenBank/DDBJ databases">
        <authorList>
            <person name="Li T."/>
            <person name="Hu X."/>
            <person name="Zhang T."/>
            <person name="Song X."/>
            <person name="Zhang H."/>
            <person name="Dai N."/>
            <person name="Sheng W."/>
            <person name="Hou X."/>
            <person name="Wei L."/>
        </authorList>
    </citation>
    <scope>NUCLEOTIDE SEQUENCE</scope>
    <source>
        <strain evidence="1">G02</strain>
        <tissue evidence="1">Leaf</tissue>
    </source>
</reference>
<protein>
    <submittedName>
        <fullName evidence="1">Uncharacterized protein</fullName>
    </submittedName>
</protein>
<dbReference type="EMBL" id="JACGWJ010000014">
    <property type="protein sequence ID" value="KAL0373914.1"/>
    <property type="molecule type" value="Genomic_DNA"/>
</dbReference>
<evidence type="ECO:0000313" key="1">
    <source>
        <dbReference type="EMBL" id="KAL0373914.1"/>
    </source>
</evidence>
<name>A0AAW2R1I2_SESRA</name>
<dbReference type="SUPFAM" id="SSF50630">
    <property type="entry name" value="Acid proteases"/>
    <property type="match status" value="1"/>
</dbReference>
<reference evidence="1" key="2">
    <citation type="journal article" date="2024" name="Plant">
        <title>Genomic evolution and insights into agronomic trait innovations of Sesamum species.</title>
        <authorList>
            <person name="Miao H."/>
            <person name="Wang L."/>
            <person name="Qu L."/>
            <person name="Liu H."/>
            <person name="Sun Y."/>
            <person name="Le M."/>
            <person name="Wang Q."/>
            <person name="Wei S."/>
            <person name="Zheng Y."/>
            <person name="Lin W."/>
            <person name="Duan Y."/>
            <person name="Cao H."/>
            <person name="Xiong S."/>
            <person name="Wang X."/>
            <person name="Wei L."/>
            <person name="Li C."/>
            <person name="Ma Q."/>
            <person name="Ju M."/>
            <person name="Zhao R."/>
            <person name="Li G."/>
            <person name="Mu C."/>
            <person name="Tian Q."/>
            <person name="Mei H."/>
            <person name="Zhang T."/>
            <person name="Gao T."/>
            <person name="Zhang H."/>
        </authorList>
    </citation>
    <scope>NUCLEOTIDE SEQUENCE</scope>
    <source>
        <strain evidence="1">G02</strain>
    </source>
</reference>
<comment type="caution">
    <text evidence="1">The sequence shown here is derived from an EMBL/GenBank/DDBJ whole genome shotgun (WGS) entry which is preliminary data.</text>
</comment>
<organism evidence="1">
    <name type="scientific">Sesamum radiatum</name>
    <name type="common">Black benniseed</name>
    <dbReference type="NCBI Taxonomy" id="300843"/>
    <lineage>
        <taxon>Eukaryota</taxon>
        <taxon>Viridiplantae</taxon>
        <taxon>Streptophyta</taxon>
        <taxon>Embryophyta</taxon>
        <taxon>Tracheophyta</taxon>
        <taxon>Spermatophyta</taxon>
        <taxon>Magnoliopsida</taxon>
        <taxon>eudicotyledons</taxon>
        <taxon>Gunneridae</taxon>
        <taxon>Pentapetalae</taxon>
        <taxon>asterids</taxon>
        <taxon>lamiids</taxon>
        <taxon>Lamiales</taxon>
        <taxon>Pedaliaceae</taxon>
        <taxon>Sesamum</taxon>
    </lineage>
</organism>